<keyword evidence="2" id="KW-1185">Reference proteome</keyword>
<organism evidence="1 2">
    <name type="scientific">Aspergillus ellipticus CBS 707.79</name>
    <dbReference type="NCBI Taxonomy" id="1448320"/>
    <lineage>
        <taxon>Eukaryota</taxon>
        <taxon>Fungi</taxon>
        <taxon>Dikarya</taxon>
        <taxon>Ascomycota</taxon>
        <taxon>Pezizomycotina</taxon>
        <taxon>Eurotiomycetes</taxon>
        <taxon>Eurotiomycetidae</taxon>
        <taxon>Eurotiales</taxon>
        <taxon>Aspergillaceae</taxon>
        <taxon>Aspergillus</taxon>
        <taxon>Aspergillus subgen. Circumdati</taxon>
    </lineage>
</organism>
<evidence type="ECO:0000313" key="1">
    <source>
        <dbReference type="EMBL" id="PYH88692.1"/>
    </source>
</evidence>
<name>A0A319EC59_9EURO</name>
<dbReference type="Pfam" id="PF00023">
    <property type="entry name" value="Ank"/>
    <property type="match status" value="1"/>
</dbReference>
<dbReference type="InterPro" id="IPR036770">
    <property type="entry name" value="Ankyrin_rpt-contain_sf"/>
</dbReference>
<dbReference type="EMBL" id="KZ826073">
    <property type="protein sequence ID" value="PYH88692.1"/>
    <property type="molecule type" value="Genomic_DNA"/>
</dbReference>
<dbReference type="Gene3D" id="1.25.40.20">
    <property type="entry name" value="Ankyrin repeat-containing domain"/>
    <property type="match status" value="1"/>
</dbReference>
<dbReference type="SUPFAM" id="SSF48403">
    <property type="entry name" value="Ankyrin repeat"/>
    <property type="match status" value="1"/>
</dbReference>
<accession>A0A319EC59</accession>
<dbReference type="OrthoDB" id="341259at2759"/>
<sequence>MSNRNLNPNEIDVYGRTAVSLAAQYGDDEIMEVLLAYEEVDAEARDDDHAVASVVCGRIRQS</sequence>
<dbReference type="VEuPathDB" id="FungiDB:BO71DRAFT_403653"/>
<gene>
    <name evidence="1" type="ORF">BO71DRAFT_403653</name>
</gene>
<evidence type="ECO:0000313" key="2">
    <source>
        <dbReference type="Proteomes" id="UP000247810"/>
    </source>
</evidence>
<protein>
    <submittedName>
        <fullName evidence="1">Uncharacterized protein</fullName>
    </submittedName>
</protein>
<dbReference type="AlphaFoldDB" id="A0A319EC59"/>
<proteinExistence type="predicted"/>
<dbReference type="InterPro" id="IPR002110">
    <property type="entry name" value="Ankyrin_rpt"/>
</dbReference>
<dbReference type="Proteomes" id="UP000247810">
    <property type="component" value="Unassembled WGS sequence"/>
</dbReference>
<reference evidence="1 2" key="1">
    <citation type="submission" date="2018-02" db="EMBL/GenBank/DDBJ databases">
        <title>The genomes of Aspergillus section Nigri reveals drivers in fungal speciation.</title>
        <authorList>
            <consortium name="DOE Joint Genome Institute"/>
            <person name="Vesth T.C."/>
            <person name="Nybo J."/>
            <person name="Theobald S."/>
            <person name="Brandl J."/>
            <person name="Frisvad J.C."/>
            <person name="Nielsen K.F."/>
            <person name="Lyhne E.K."/>
            <person name="Kogle M.E."/>
            <person name="Kuo A."/>
            <person name="Riley R."/>
            <person name="Clum A."/>
            <person name="Nolan M."/>
            <person name="Lipzen A."/>
            <person name="Salamov A."/>
            <person name="Henrissat B."/>
            <person name="Wiebenga A."/>
            <person name="De vries R.P."/>
            <person name="Grigoriev I.V."/>
            <person name="Mortensen U.H."/>
            <person name="Andersen M.R."/>
            <person name="Baker S.E."/>
        </authorList>
    </citation>
    <scope>NUCLEOTIDE SEQUENCE [LARGE SCALE GENOMIC DNA]</scope>
    <source>
        <strain evidence="1 2">CBS 707.79</strain>
    </source>
</reference>